<protein>
    <submittedName>
        <fullName evidence="1">ORF3</fullName>
    </submittedName>
</protein>
<dbReference type="OrthoDB" id="26918at10239"/>
<dbReference type="EMBL" id="KM460042">
    <property type="protein sequence ID" value="AIY53912.1"/>
    <property type="molecule type" value="Viral_cRNA"/>
</dbReference>
<evidence type="ECO:0000313" key="2">
    <source>
        <dbReference type="Proteomes" id="UP000218499"/>
    </source>
</evidence>
<proteinExistence type="predicted"/>
<dbReference type="Proteomes" id="UP000218499">
    <property type="component" value="Segment"/>
</dbReference>
<dbReference type="KEGG" id="vg:26122892"/>
<keyword evidence="2" id="KW-1185">Reference proteome</keyword>
<sequence length="426" mass="46574">MGDPVVQPVVVEAGARAQLQAAPPGFWNPRDTEYQRRKAFGGIVATDQLTGANCDFLAGTSDDAIFPRITIMARGEAYLKAITDIEKATLTIAIANAIAPNMTALALPPAEASARGRTQVVEFLRQEVGKNVKDLCVITPQLWASARAAEGPLHRIPWLCDFNGLPTLVRPADGTDTVGHYNSILAFLLTYPTPYISNIGTRLYAILYVSLAKQGTISRGKLEKINQDLAVNMGFEVNMTEEVITYTYQQIGTKIPHNALEIMFNTMRDHMQNLSLRMQVTLQQAAGTGLTGLQIIKRAILEHPAFPWGKLAQMLPAEGPKVIAAFEAVGNDPFYGFLPDLGPAKSTNYARYVWVCQRLLRKFNAEDERTLRNYKGGVRGIPNQPLFEELIDSYSPPAPEAAVSADFVALGVNITALARSCRALQS</sequence>
<reference evidence="1 2" key="1">
    <citation type="submission" date="2014-09" db="EMBL/GenBank/DDBJ databases">
        <title>Genetic analysis of Suffolk virus, a tick-borne virus related to Mononegavirales.</title>
        <authorList>
            <person name="Tokarz R."/>
            <person name="Lipkin W.I."/>
        </authorList>
    </citation>
    <scope>NUCLEOTIDE SEQUENCE [LARGE SCALE GENOMIC DNA]</scope>
    <source>
        <strain evidence="1">FI3</strain>
    </source>
</reference>
<accession>A0A0A1G483</accession>
<organism evidence="1 2">
    <name type="scientific">Suffolk virus</name>
    <dbReference type="NCBI Taxonomy" id="1577137"/>
    <lineage>
        <taxon>Viruses</taxon>
        <taxon>Riboviria</taxon>
        <taxon>Orthornavirae</taxon>
        <taxon>Negarnaviricota</taxon>
        <taxon>Haploviricotina</taxon>
        <taxon>Monjiviricetes</taxon>
        <taxon>Jingchuvirales</taxon>
        <taxon>Chuviridae</taxon>
        <taxon>Mivirus</taxon>
        <taxon>Mivirus suffolkense</taxon>
    </lineage>
</organism>
<name>A0A0A1G483_9VIRU</name>
<dbReference type="GeneID" id="26122892"/>
<dbReference type="RefSeq" id="YP_009177220.1">
    <property type="nucleotide sequence ID" value="NC_028243.1"/>
</dbReference>
<evidence type="ECO:0000313" key="1">
    <source>
        <dbReference type="EMBL" id="AIY53912.1"/>
    </source>
</evidence>